<evidence type="ECO:0000313" key="7">
    <source>
        <dbReference type="EMBL" id="CAE0369907.1"/>
    </source>
</evidence>
<dbReference type="AlphaFoldDB" id="A0A6S8DTH4"/>
<dbReference type="PANTHER" id="PTHR14577:SF0">
    <property type="entry name" value="NUCLEOLAR PROTEIN 12"/>
    <property type="match status" value="1"/>
</dbReference>
<sequence length="240" mass="26965">MKGKSAKKKEAKKNKGKTGTRREEAGTFDNEAREEWLTGFRKRKRERRLRGLAYGALKERQNRLAARAVRREAIKERIAALPEVPKIQSKLEEEKVQISTFDDQELMEQWGNEVTVTTTLGFTDDDDDAFLRIKKPEFIPQHEERNEKERQTIDVHQLHAGSLEAMCKKLAGKVSSSAKASRRHARARDRRAAAKVGKHLGRPSSDGTNSSAPSTAKRNSRGPGGVAKGGASRKRRLGRI</sequence>
<evidence type="ECO:0000256" key="4">
    <source>
        <dbReference type="ARBA" id="ARBA00023242"/>
    </source>
</evidence>
<feature type="region of interest" description="Disordered" evidence="5">
    <location>
        <begin position="174"/>
        <end position="240"/>
    </location>
</feature>
<evidence type="ECO:0000256" key="5">
    <source>
        <dbReference type="SAM" id="MobiDB-lite"/>
    </source>
</evidence>
<dbReference type="Pfam" id="PF09805">
    <property type="entry name" value="Nop25"/>
    <property type="match status" value="1"/>
</dbReference>
<dbReference type="PANTHER" id="PTHR14577">
    <property type="entry name" value="NUCLEOLAR PROTEIN 12"/>
    <property type="match status" value="1"/>
</dbReference>
<evidence type="ECO:0000256" key="3">
    <source>
        <dbReference type="ARBA" id="ARBA00023054"/>
    </source>
</evidence>
<feature type="compositionally biased region" description="Basic residues" evidence="5">
    <location>
        <begin position="180"/>
        <end position="189"/>
    </location>
</feature>
<evidence type="ECO:0000313" key="6">
    <source>
        <dbReference type="EMBL" id="CAE0369906.1"/>
    </source>
</evidence>
<name>A0A6S8DTH4_9STRA</name>
<comment type="subcellular location">
    <subcellularLocation>
        <location evidence="1">Nucleus</location>
        <location evidence="1">Nucleolus</location>
    </subcellularLocation>
</comment>
<evidence type="ECO:0000256" key="1">
    <source>
        <dbReference type="ARBA" id="ARBA00004604"/>
    </source>
</evidence>
<evidence type="ECO:0000256" key="2">
    <source>
        <dbReference type="ARBA" id="ARBA00007175"/>
    </source>
</evidence>
<dbReference type="GO" id="GO:0019843">
    <property type="term" value="F:rRNA binding"/>
    <property type="evidence" value="ECO:0007669"/>
    <property type="project" value="TreeGrafter"/>
</dbReference>
<keyword evidence="4" id="KW-0539">Nucleus</keyword>
<keyword evidence="3" id="KW-0175">Coiled coil</keyword>
<reference evidence="6" key="1">
    <citation type="submission" date="2021-01" db="EMBL/GenBank/DDBJ databases">
        <authorList>
            <person name="Corre E."/>
            <person name="Pelletier E."/>
            <person name="Niang G."/>
            <person name="Scheremetjew M."/>
            <person name="Finn R."/>
            <person name="Kale V."/>
            <person name="Holt S."/>
            <person name="Cochrane G."/>
            <person name="Meng A."/>
            <person name="Brown T."/>
            <person name="Cohen L."/>
        </authorList>
    </citation>
    <scope>NUCLEOTIDE SEQUENCE</scope>
    <source>
        <strain evidence="6">CCMP1510</strain>
    </source>
</reference>
<accession>A0A6S8DTH4</accession>
<gene>
    <name evidence="6" type="ORF">ALAG00032_LOCUS10670</name>
    <name evidence="7" type="ORF">ALAG00032_LOCUS10671</name>
</gene>
<protein>
    <recommendedName>
        <fullName evidence="8">Nucleolar protein 12</fullName>
    </recommendedName>
</protein>
<feature type="region of interest" description="Disordered" evidence="5">
    <location>
        <begin position="1"/>
        <end position="27"/>
    </location>
</feature>
<dbReference type="InterPro" id="IPR019186">
    <property type="entry name" value="Nucleolar_protein_12"/>
</dbReference>
<proteinExistence type="inferred from homology"/>
<organism evidence="6">
    <name type="scientific">Aureoumbra lagunensis</name>
    <dbReference type="NCBI Taxonomy" id="44058"/>
    <lineage>
        <taxon>Eukaryota</taxon>
        <taxon>Sar</taxon>
        <taxon>Stramenopiles</taxon>
        <taxon>Ochrophyta</taxon>
        <taxon>Pelagophyceae</taxon>
        <taxon>Pelagomonadales</taxon>
        <taxon>Aureoumbra</taxon>
    </lineage>
</organism>
<dbReference type="EMBL" id="HBIJ01015996">
    <property type="protein sequence ID" value="CAE0369906.1"/>
    <property type="molecule type" value="Transcribed_RNA"/>
</dbReference>
<dbReference type="GO" id="GO:0005730">
    <property type="term" value="C:nucleolus"/>
    <property type="evidence" value="ECO:0007669"/>
    <property type="project" value="UniProtKB-SubCell"/>
</dbReference>
<dbReference type="EMBL" id="HBIJ01015997">
    <property type="protein sequence ID" value="CAE0369907.1"/>
    <property type="molecule type" value="Transcribed_RNA"/>
</dbReference>
<feature type="compositionally biased region" description="Basic residues" evidence="5">
    <location>
        <begin position="1"/>
        <end position="19"/>
    </location>
</feature>
<evidence type="ECO:0008006" key="8">
    <source>
        <dbReference type="Google" id="ProtNLM"/>
    </source>
</evidence>
<comment type="similarity">
    <text evidence="2">Belongs to the RRP17 family.</text>
</comment>
<feature type="compositionally biased region" description="Basic residues" evidence="5">
    <location>
        <begin position="231"/>
        <end position="240"/>
    </location>
</feature>
<feature type="compositionally biased region" description="Polar residues" evidence="5">
    <location>
        <begin position="205"/>
        <end position="217"/>
    </location>
</feature>